<comment type="subcellular location">
    <subcellularLocation>
        <location evidence="1">Cell membrane</location>
        <topology evidence="1">Multi-pass membrane protein</topology>
    </subcellularLocation>
</comment>
<dbReference type="PANTHER" id="PTHR33884">
    <property type="entry name" value="UPF0410 PROTEIN YMGE"/>
    <property type="match status" value="1"/>
</dbReference>
<evidence type="ECO:0000256" key="7">
    <source>
        <dbReference type="SAM" id="Phobius"/>
    </source>
</evidence>
<dbReference type="Pfam" id="PF04226">
    <property type="entry name" value="Transgly_assoc"/>
    <property type="match status" value="1"/>
</dbReference>
<dbReference type="PANTHER" id="PTHR33884:SF3">
    <property type="entry name" value="UPF0410 PROTEIN YMGE"/>
    <property type="match status" value="1"/>
</dbReference>
<feature type="transmembrane region" description="Helical" evidence="7">
    <location>
        <begin position="56"/>
        <end position="76"/>
    </location>
</feature>
<comment type="similarity">
    <text evidence="2">Belongs to the UPF0410 family.</text>
</comment>
<evidence type="ECO:0000256" key="2">
    <source>
        <dbReference type="ARBA" id="ARBA00011006"/>
    </source>
</evidence>
<evidence type="ECO:0000313" key="8">
    <source>
        <dbReference type="EMBL" id="VBB06755.1"/>
    </source>
</evidence>
<evidence type="ECO:0000256" key="6">
    <source>
        <dbReference type="ARBA" id="ARBA00023136"/>
    </source>
</evidence>
<reference evidence="8 9" key="1">
    <citation type="submission" date="2018-06" db="EMBL/GenBank/DDBJ databases">
        <authorList>
            <person name="Strepis N."/>
        </authorList>
    </citation>
    <scope>NUCLEOTIDE SEQUENCE [LARGE SCALE GENOMIC DNA]</scope>
    <source>
        <strain evidence="8">LUCI</strain>
    </source>
</reference>
<keyword evidence="5 7" id="KW-1133">Transmembrane helix</keyword>
<dbReference type="InterPro" id="IPR007341">
    <property type="entry name" value="Transgly_assoc"/>
</dbReference>
<evidence type="ECO:0000256" key="3">
    <source>
        <dbReference type="ARBA" id="ARBA00022475"/>
    </source>
</evidence>
<dbReference type="EMBL" id="UPPP01000067">
    <property type="protein sequence ID" value="VBB06755.1"/>
    <property type="molecule type" value="Genomic_DNA"/>
</dbReference>
<evidence type="ECO:0000313" key="9">
    <source>
        <dbReference type="Proteomes" id="UP000277811"/>
    </source>
</evidence>
<dbReference type="AlphaFoldDB" id="A0A498R6R0"/>
<feature type="transmembrane region" description="Helical" evidence="7">
    <location>
        <begin position="30"/>
        <end position="50"/>
    </location>
</feature>
<gene>
    <name evidence="8" type="ORF">LUCI_1991</name>
</gene>
<name>A0A498R6R0_9FIRM</name>
<organism evidence="8 9">
    <name type="scientific">Lucifera butyrica</name>
    <dbReference type="NCBI Taxonomy" id="1351585"/>
    <lineage>
        <taxon>Bacteria</taxon>
        <taxon>Bacillati</taxon>
        <taxon>Bacillota</taxon>
        <taxon>Negativicutes</taxon>
        <taxon>Veillonellales</taxon>
        <taxon>Veillonellaceae</taxon>
        <taxon>Lucifera</taxon>
    </lineage>
</organism>
<proteinExistence type="inferred from homology"/>
<keyword evidence="9" id="KW-1185">Reference proteome</keyword>
<evidence type="ECO:0000256" key="1">
    <source>
        <dbReference type="ARBA" id="ARBA00004651"/>
    </source>
</evidence>
<feature type="transmembrane region" description="Helical" evidence="7">
    <location>
        <begin position="6"/>
        <end position="23"/>
    </location>
</feature>
<evidence type="ECO:0000256" key="4">
    <source>
        <dbReference type="ARBA" id="ARBA00022692"/>
    </source>
</evidence>
<evidence type="ECO:0008006" key="10">
    <source>
        <dbReference type="Google" id="ProtNLM"/>
    </source>
</evidence>
<protein>
    <recommendedName>
        <fullName evidence="10">GlsB/YeaQ/YmgE family stress response membrane protein</fullName>
    </recommendedName>
</protein>
<keyword evidence="3" id="KW-1003">Cell membrane</keyword>
<evidence type="ECO:0000256" key="5">
    <source>
        <dbReference type="ARBA" id="ARBA00022989"/>
    </source>
</evidence>
<dbReference type="RefSeq" id="WP_207857366.1">
    <property type="nucleotide sequence ID" value="NZ_UPPP01000067.1"/>
</dbReference>
<keyword evidence="6 7" id="KW-0472">Membrane</keyword>
<dbReference type="GO" id="GO:0005886">
    <property type="term" value="C:plasma membrane"/>
    <property type="evidence" value="ECO:0007669"/>
    <property type="project" value="UniProtKB-SubCell"/>
</dbReference>
<sequence length="87" mass="9199">MITSLLYSAIIGIVAGWLAGKISRNHGFGVWGDLVVGIIGSFIGSFVLNLVGMHTYGLIGSIIASTLGAVILLWLIRLFTGEKTAHE</sequence>
<accession>A0A498R6R0</accession>
<keyword evidence="4 7" id="KW-0812">Transmembrane</keyword>
<dbReference type="Proteomes" id="UP000277811">
    <property type="component" value="Unassembled WGS sequence"/>
</dbReference>